<protein>
    <recommendedName>
        <fullName evidence="3">NERD domain-containing protein</fullName>
    </recommendedName>
</protein>
<proteinExistence type="predicted"/>
<dbReference type="EMBL" id="JAMAST010000016">
    <property type="protein sequence ID" value="MCL1632536.1"/>
    <property type="molecule type" value="Genomic_DNA"/>
</dbReference>
<dbReference type="Proteomes" id="UP001203004">
    <property type="component" value="Unassembled WGS sequence"/>
</dbReference>
<evidence type="ECO:0008006" key="3">
    <source>
        <dbReference type="Google" id="ProtNLM"/>
    </source>
</evidence>
<organism evidence="1 2">
    <name type="scientific">Sporolactobacillus mangiferae</name>
    <dbReference type="NCBI Taxonomy" id="2940498"/>
    <lineage>
        <taxon>Bacteria</taxon>
        <taxon>Bacillati</taxon>
        <taxon>Bacillota</taxon>
        <taxon>Bacilli</taxon>
        <taxon>Bacillales</taxon>
        <taxon>Sporolactobacillaceae</taxon>
        <taxon>Sporolactobacillus</taxon>
    </lineage>
</organism>
<comment type="caution">
    <text evidence="1">The sequence shown here is derived from an EMBL/GenBank/DDBJ whole genome shotgun (WGS) entry which is preliminary data.</text>
</comment>
<dbReference type="RefSeq" id="WP_249102329.1">
    <property type="nucleotide sequence ID" value="NZ_JAMAST010000016.1"/>
</dbReference>
<reference evidence="1 2" key="1">
    <citation type="submission" date="2022-05" db="EMBL/GenBank/DDBJ databases">
        <title>Sporolactobacillus sp nov CPB3-1, isolated from tree bark (Mangifera indica L.).</title>
        <authorList>
            <person name="Phuengjayaem S."/>
            <person name="Tanasupawat S."/>
        </authorList>
    </citation>
    <scope>NUCLEOTIDE SEQUENCE [LARGE SCALE GENOMIC DNA]</scope>
    <source>
        <strain evidence="1 2">CPB3-1</strain>
    </source>
</reference>
<dbReference type="Pfam" id="PF09582">
    <property type="entry name" value="AnfO_nitrog"/>
    <property type="match status" value="1"/>
</dbReference>
<evidence type="ECO:0000313" key="2">
    <source>
        <dbReference type="Proteomes" id="UP001203004"/>
    </source>
</evidence>
<keyword evidence="2" id="KW-1185">Reference proteome</keyword>
<accession>A0ABT0MCD8</accession>
<evidence type="ECO:0000313" key="1">
    <source>
        <dbReference type="EMBL" id="MCL1632536.1"/>
    </source>
</evidence>
<name>A0ABT0MCD8_9BACL</name>
<gene>
    <name evidence="1" type="ORF">M3N64_11465</name>
</gene>
<dbReference type="InterPro" id="IPR014287">
    <property type="entry name" value="Nase_Fe-Fe_AnfO"/>
</dbReference>
<sequence>MCKITAFLSAKGLSSFIEADRLAIFCKSEMGWLREKEIEIVQKPPASIREQRQRVEQLLSQIVDSRILVCQEISGIPYVVFDQAHFHIFQINQLSAELLDAIVHKVQSIENQQKITRKKLEYASPVKTKQKGIYQLDLIKVQQDYPEITSKQALMGFLAKTSFAELHLHCRHTPPWIERDRRFTIEKRS</sequence>